<feature type="domain" description="FecR protein" evidence="2">
    <location>
        <begin position="102"/>
        <end position="193"/>
    </location>
</feature>
<dbReference type="PIRSF" id="PIRSF018266">
    <property type="entry name" value="FecR"/>
    <property type="match status" value="1"/>
</dbReference>
<comment type="caution">
    <text evidence="3">The sequence shown here is derived from an EMBL/GenBank/DDBJ whole genome shotgun (WGS) entry which is preliminary data.</text>
</comment>
<dbReference type="RefSeq" id="WP_189489037.1">
    <property type="nucleotide sequence ID" value="NZ_BMZB01000008.1"/>
</dbReference>
<keyword evidence="1" id="KW-0472">Membrane</keyword>
<reference evidence="3" key="1">
    <citation type="journal article" date="2014" name="Int. J. Syst. Evol. Microbiol.">
        <title>Complete genome sequence of Corynebacterium casei LMG S-19264T (=DSM 44701T), isolated from a smear-ripened cheese.</title>
        <authorList>
            <consortium name="US DOE Joint Genome Institute (JGI-PGF)"/>
            <person name="Walter F."/>
            <person name="Albersmeier A."/>
            <person name="Kalinowski J."/>
            <person name="Ruckert C."/>
        </authorList>
    </citation>
    <scope>NUCLEOTIDE SEQUENCE</scope>
    <source>
        <strain evidence="3">KCTC 32296</strain>
    </source>
</reference>
<dbReference type="Pfam" id="PF04773">
    <property type="entry name" value="FecR"/>
    <property type="match status" value="1"/>
</dbReference>
<proteinExistence type="predicted"/>
<evidence type="ECO:0000313" key="3">
    <source>
        <dbReference type="EMBL" id="GGZ45048.1"/>
    </source>
</evidence>
<reference evidence="3" key="2">
    <citation type="submission" date="2020-09" db="EMBL/GenBank/DDBJ databases">
        <authorList>
            <person name="Sun Q."/>
            <person name="Kim S."/>
        </authorList>
    </citation>
    <scope>NUCLEOTIDE SEQUENCE</scope>
    <source>
        <strain evidence="3">KCTC 32296</strain>
    </source>
</reference>
<accession>A0A918QHM8</accession>
<evidence type="ECO:0000313" key="4">
    <source>
        <dbReference type="Proteomes" id="UP000662572"/>
    </source>
</evidence>
<evidence type="ECO:0000259" key="2">
    <source>
        <dbReference type="Pfam" id="PF04773"/>
    </source>
</evidence>
<keyword evidence="1" id="KW-0812">Transmembrane</keyword>
<keyword evidence="1" id="KW-1133">Transmembrane helix</keyword>
<dbReference type="InterPro" id="IPR006860">
    <property type="entry name" value="FecR"/>
</dbReference>
<dbReference type="Proteomes" id="UP000662572">
    <property type="component" value="Unassembled WGS sequence"/>
</dbReference>
<name>A0A918QHM8_9CAUL</name>
<gene>
    <name evidence="3" type="primary">fpvR</name>
    <name evidence="3" type="ORF">GCM10011273_34780</name>
</gene>
<dbReference type="AlphaFoldDB" id="A0A918QHM8"/>
<evidence type="ECO:0000256" key="1">
    <source>
        <dbReference type="SAM" id="Phobius"/>
    </source>
</evidence>
<organism evidence="3 4">
    <name type="scientific">Asticcacaulis endophyticus</name>
    <dbReference type="NCBI Taxonomy" id="1395890"/>
    <lineage>
        <taxon>Bacteria</taxon>
        <taxon>Pseudomonadati</taxon>
        <taxon>Pseudomonadota</taxon>
        <taxon>Alphaproteobacteria</taxon>
        <taxon>Caulobacterales</taxon>
        <taxon>Caulobacteraceae</taxon>
        <taxon>Asticcacaulis</taxon>
    </lineage>
</organism>
<dbReference type="PANTHER" id="PTHR30273:SF2">
    <property type="entry name" value="PROTEIN FECR"/>
    <property type="match status" value="1"/>
</dbReference>
<feature type="transmembrane region" description="Helical" evidence="1">
    <location>
        <begin position="71"/>
        <end position="92"/>
    </location>
</feature>
<dbReference type="PANTHER" id="PTHR30273">
    <property type="entry name" value="PERIPLASMIC SIGNAL SENSOR AND SIGMA FACTOR ACTIVATOR FECR-RELATED"/>
    <property type="match status" value="1"/>
</dbReference>
<dbReference type="EMBL" id="BMZB01000008">
    <property type="protein sequence ID" value="GGZ45048.1"/>
    <property type="molecule type" value="Genomic_DNA"/>
</dbReference>
<dbReference type="Gene3D" id="3.55.50.30">
    <property type="match status" value="1"/>
</dbReference>
<protein>
    <submittedName>
        <fullName evidence="3">Protein FpvR</fullName>
    </submittedName>
</protein>
<dbReference type="InterPro" id="IPR012373">
    <property type="entry name" value="Ferrdict_sens_TM"/>
</dbReference>
<sequence>MTERETIEDEAAGWLLRREQPGWSTPDQVRLDAWLEENPEHKITFWRLEYGWDRASQMRILETRPKPQKAWVTWAVAAGISVVALTGGWMSLRTISPAPQEFRTPIGEVRPEVLADGTRIDLNTATDIRAKVSRTSRTVWLEAGEAYFDVAHDPAHPFVIVAGSRRITVLGTKFSVRRDGDRVEVAVSEGRVRVEPADKSAGATVLMRGDSLMAEGASTLLLPRSPKRVEDDMGWRQGRLIFDQVTLADAAAEFNRYNQKKLIISGSVASTRIGGSFESQNVEGFARLLNKGFGLTVESSEDGIKISE</sequence>
<keyword evidence="4" id="KW-1185">Reference proteome</keyword>
<dbReference type="GO" id="GO:0016989">
    <property type="term" value="F:sigma factor antagonist activity"/>
    <property type="evidence" value="ECO:0007669"/>
    <property type="project" value="TreeGrafter"/>
</dbReference>
<dbReference type="Gene3D" id="2.60.120.1440">
    <property type="match status" value="1"/>
</dbReference>